<proteinExistence type="predicted"/>
<evidence type="ECO:0000256" key="1">
    <source>
        <dbReference type="ARBA" id="ARBA00023002"/>
    </source>
</evidence>
<dbReference type="InterPro" id="IPR003680">
    <property type="entry name" value="Flavodoxin_fold"/>
</dbReference>
<dbReference type="PANTHER" id="PTHR47307:SF2">
    <property type="entry name" value="GLUTATHIONE-REGULATED POTASSIUM-EFFLUX SYSTEM ANCILLARY PROTEIN KEFF"/>
    <property type="match status" value="1"/>
</dbReference>
<gene>
    <name evidence="3" type="ORF">DFR41_11722</name>
</gene>
<sequence>MVAAMPTIPTPTSGAPSSEPDADTIYVLAAHPHWRESRANRRLRDAALRLPGVRVNDLYASYPDYAIDVAAEQQRLAAAELLVLMHPIQWYSMPSLQKLWMDEVLGYGWAYGPGGHALRGKSLWLVASTGGAQDSYHPAGYNRYFFDAFLPPYEQTAALCGMRFLPPLLLHDARRAPESELAAHVEVFAQRLGSYPDWPELAELEDCPECMVPAGDRPQAQGAR</sequence>
<organism evidence="3 4">
    <name type="scientific">Pseudacidovorax intermedius</name>
    <dbReference type="NCBI Taxonomy" id="433924"/>
    <lineage>
        <taxon>Bacteria</taxon>
        <taxon>Pseudomonadati</taxon>
        <taxon>Pseudomonadota</taxon>
        <taxon>Betaproteobacteria</taxon>
        <taxon>Burkholderiales</taxon>
        <taxon>Comamonadaceae</taxon>
        <taxon>Pseudacidovorax</taxon>
    </lineage>
</organism>
<dbReference type="GO" id="GO:0009055">
    <property type="term" value="F:electron transfer activity"/>
    <property type="evidence" value="ECO:0007669"/>
    <property type="project" value="TreeGrafter"/>
</dbReference>
<reference evidence="3 4" key="1">
    <citation type="submission" date="2018-07" db="EMBL/GenBank/DDBJ databases">
        <title>Genomic Encyclopedia of Type Strains, Phase IV (KMG-IV): sequencing the most valuable type-strain genomes for metagenomic binning, comparative biology and taxonomic classification.</title>
        <authorList>
            <person name="Goeker M."/>
        </authorList>
    </citation>
    <scope>NUCLEOTIDE SEQUENCE [LARGE SCALE GENOMIC DNA]</scope>
    <source>
        <strain evidence="3 4">DSM 21352</strain>
    </source>
</reference>
<feature type="domain" description="Flavodoxin-like fold" evidence="2">
    <location>
        <begin position="24"/>
        <end position="191"/>
    </location>
</feature>
<accession>A0A370F346</accession>
<evidence type="ECO:0000313" key="3">
    <source>
        <dbReference type="EMBL" id="RDI17296.1"/>
    </source>
</evidence>
<evidence type="ECO:0000259" key="2">
    <source>
        <dbReference type="Pfam" id="PF02525"/>
    </source>
</evidence>
<protein>
    <submittedName>
        <fullName evidence="3">Kef-type potassium/proton antiporter accessory protein (CPA2 family)</fullName>
    </submittedName>
</protein>
<dbReference type="GO" id="GO:0003955">
    <property type="term" value="F:NAD(P)H dehydrogenase (quinone) activity"/>
    <property type="evidence" value="ECO:0007669"/>
    <property type="project" value="TreeGrafter"/>
</dbReference>
<dbReference type="PANTHER" id="PTHR47307">
    <property type="entry name" value="GLUTATHIONE-REGULATED POTASSIUM-EFFLUX SYSTEM ANCILLARY PROTEIN KEFG"/>
    <property type="match status" value="1"/>
</dbReference>
<dbReference type="STRING" id="433924.NS331_22170"/>
<dbReference type="AlphaFoldDB" id="A0A370F346"/>
<dbReference type="EMBL" id="QQAV01000017">
    <property type="protein sequence ID" value="RDI17296.1"/>
    <property type="molecule type" value="Genomic_DNA"/>
</dbReference>
<evidence type="ECO:0000313" key="4">
    <source>
        <dbReference type="Proteomes" id="UP000255265"/>
    </source>
</evidence>
<dbReference type="GO" id="GO:0010181">
    <property type="term" value="F:FMN binding"/>
    <property type="evidence" value="ECO:0007669"/>
    <property type="project" value="TreeGrafter"/>
</dbReference>
<keyword evidence="1" id="KW-0560">Oxidoreductase</keyword>
<dbReference type="SUPFAM" id="SSF52218">
    <property type="entry name" value="Flavoproteins"/>
    <property type="match status" value="1"/>
</dbReference>
<dbReference type="InterPro" id="IPR046980">
    <property type="entry name" value="KefG/KefF"/>
</dbReference>
<comment type="caution">
    <text evidence="3">The sequence shown here is derived from an EMBL/GenBank/DDBJ whole genome shotgun (WGS) entry which is preliminary data.</text>
</comment>
<dbReference type="Gene3D" id="3.40.50.360">
    <property type="match status" value="1"/>
</dbReference>
<dbReference type="Pfam" id="PF02525">
    <property type="entry name" value="Flavodoxin_2"/>
    <property type="match status" value="1"/>
</dbReference>
<dbReference type="InterPro" id="IPR029039">
    <property type="entry name" value="Flavoprotein-like_sf"/>
</dbReference>
<dbReference type="Proteomes" id="UP000255265">
    <property type="component" value="Unassembled WGS sequence"/>
</dbReference>
<name>A0A370F346_9BURK</name>
<keyword evidence="4" id="KW-1185">Reference proteome</keyword>